<evidence type="ECO:0000256" key="8">
    <source>
        <dbReference type="ARBA" id="ARBA00031108"/>
    </source>
</evidence>
<proteinExistence type="inferred from homology"/>
<dbReference type="PIRSF" id="PIRSF000428">
    <property type="entry name" value="P_Ac_trans"/>
    <property type="match status" value="1"/>
</dbReference>
<evidence type="ECO:0000256" key="1">
    <source>
        <dbReference type="ARBA" id="ARBA00000705"/>
    </source>
</evidence>
<dbReference type="InterPro" id="IPR050500">
    <property type="entry name" value="Phos_Acetyltrans/Butyryltrans"/>
</dbReference>
<sequence>MNVIDELKTKIKGKNLRIVFPEATEERNLRAIALLNQEKLIKTILVGKKSEIEEAASKLHVDLSSSEIVDPASDPDFNATVDAFVDRRKGKATKEDAEKLLLDPIYYATMMTYLNRTDGLVSGAIHSTADTVRPALQIIKTKEGVSRVSGAFLMEKENEKYLMADCAINIEPDSQTLAETALQSKLTAQIFNIDPKIALLSFSTKGSAKAPQVDKVREATELVQKMDPAGSYDGELQFDAAFVPEVAKLKAPDSKVAGQANVFIFPSLEAGNIGYKLTQRLGGFRALGPILQGLNRPVSDLSRGCSKEDIVEIAIVTAALALIDDGN</sequence>
<evidence type="ECO:0000256" key="7">
    <source>
        <dbReference type="ARBA" id="ARBA00023315"/>
    </source>
</evidence>
<dbReference type="NCBIfam" id="NF007233">
    <property type="entry name" value="PRK09653.1"/>
    <property type="match status" value="1"/>
</dbReference>
<dbReference type="KEGG" id="xak:KIMC2_04000"/>
<evidence type="ECO:0000256" key="5">
    <source>
        <dbReference type="ARBA" id="ARBA00021528"/>
    </source>
</evidence>
<dbReference type="SUPFAM" id="SSF53659">
    <property type="entry name" value="Isocitrate/Isopropylmalate dehydrogenase-like"/>
    <property type="match status" value="1"/>
</dbReference>
<dbReference type="EMBL" id="AP026801">
    <property type="protein sequence ID" value="BDR55838.1"/>
    <property type="molecule type" value="Genomic_DNA"/>
</dbReference>
<evidence type="ECO:0000256" key="6">
    <source>
        <dbReference type="ARBA" id="ARBA00022679"/>
    </source>
</evidence>
<feature type="domain" description="Phosphate acetyl/butaryl transferase" evidence="9">
    <location>
        <begin position="3"/>
        <end position="318"/>
    </location>
</feature>
<keyword evidence="7" id="KW-0012">Acyltransferase</keyword>
<evidence type="ECO:0000256" key="3">
    <source>
        <dbReference type="ARBA" id="ARBA00005656"/>
    </source>
</evidence>
<dbReference type="PANTHER" id="PTHR43356">
    <property type="entry name" value="PHOSPHATE ACETYLTRANSFERASE"/>
    <property type="match status" value="1"/>
</dbReference>
<comment type="pathway">
    <text evidence="2">Metabolic intermediate biosynthesis; acetyl-CoA biosynthesis; acetyl-CoA from acetate: step 2/2.</text>
</comment>
<organism evidence="10 11">
    <name type="scientific">Xylocopilactobacillus apis</name>
    <dbReference type="NCBI Taxonomy" id="2932183"/>
    <lineage>
        <taxon>Bacteria</taxon>
        <taxon>Bacillati</taxon>
        <taxon>Bacillota</taxon>
        <taxon>Bacilli</taxon>
        <taxon>Lactobacillales</taxon>
        <taxon>Lactobacillaceae</taxon>
        <taxon>Xylocopilactobacillus</taxon>
    </lineage>
</organism>
<dbReference type="EC" id="2.3.1.8" evidence="4"/>
<evidence type="ECO:0000256" key="2">
    <source>
        <dbReference type="ARBA" id="ARBA00004989"/>
    </source>
</evidence>
<dbReference type="InterPro" id="IPR002505">
    <property type="entry name" value="PTA_PTB"/>
</dbReference>
<name>A0AAU9DLW4_9LACO</name>
<protein>
    <recommendedName>
        <fullName evidence="5">Phosphate acetyltransferase</fullName>
        <ecNumber evidence="4">2.3.1.8</ecNumber>
    </recommendedName>
    <alternativeName>
        <fullName evidence="8">Phosphotransacetylase</fullName>
    </alternativeName>
</protein>
<dbReference type="InterPro" id="IPR042112">
    <property type="entry name" value="P_AcTrfase_dom2"/>
</dbReference>
<keyword evidence="11" id="KW-1185">Reference proteome</keyword>
<dbReference type="GO" id="GO:0008959">
    <property type="term" value="F:phosphate acetyltransferase activity"/>
    <property type="evidence" value="ECO:0007669"/>
    <property type="project" value="UniProtKB-EC"/>
</dbReference>
<accession>A0AAU9DLW4</accession>
<dbReference type="NCBIfam" id="TIGR00651">
    <property type="entry name" value="pta"/>
    <property type="match status" value="1"/>
</dbReference>
<gene>
    <name evidence="10" type="primary">eutD</name>
    <name evidence="10" type="ORF">KIMC2_04000</name>
</gene>
<evidence type="ECO:0000256" key="4">
    <source>
        <dbReference type="ARBA" id="ARBA00012707"/>
    </source>
</evidence>
<dbReference type="InterPro" id="IPR042113">
    <property type="entry name" value="P_AcTrfase_dom1"/>
</dbReference>
<comment type="catalytic activity">
    <reaction evidence="1">
        <text>acetyl-CoA + phosphate = acetyl phosphate + CoA</text>
        <dbReference type="Rhea" id="RHEA:19521"/>
        <dbReference type="ChEBI" id="CHEBI:22191"/>
        <dbReference type="ChEBI" id="CHEBI:43474"/>
        <dbReference type="ChEBI" id="CHEBI:57287"/>
        <dbReference type="ChEBI" id="CHEBI:57288"/>
        <dbReference type="EC" id="2.3.1.8"/>
    </reaction>
</comment>
<evidence type="ECO:0000313" key="11">
    <source>
        <dbReference type="Proteomes" id="UP001321804"/>
    </source>
</evidence>
<evidence type="ECO:0000259" key="9">
    <source>
        <dbReference type="Pfam" id="PF01515"/>
    </source>
</evidence>
<dbReference type="Pfam" id="PF01515">
    <property type="entry name" value="PTA_PTB"/>
    <property type="match status" value="1"/>
</dbReference>
<reference evidence="10 11" key="1">
    <citation type="journal article" date="2023" name="Microbiol. Spectr.">
        <title>Symbiosis of Carpenter Bees with Uncharacterized Lactic Acid Bacteria Showing NAD Auxotrophy.</title>
        <authorList>
            <person name="Kawasaki S."/>
            <person name="Ozawa K."/>
            <person name="Mori T."/>
            <person name="Yamamoto A."/>
            <person name="Ito M."/>
            <person name="Ohkuma M."/>
            <person name="Sakamoto M."/>
            <person name="Matsutani M."/>
        </authorList>
    </citation>
    <scope>NUCLEOTIDE SEQUENCE [LARGE SCALE GENOMIC DNA]</scope>
    <source>
        <strain evidence="10 11">KimC2</strain>
    </source>
</reference>
<dbReference type="PANTHER" id="PTHR43356:SF3">
    <property type="entry name" value="PHOSPHATE ACETYLTRANSFERASE"/>
    <property type="match status" value="1"/>
</dbReference>
<dbReference type="AlphaFoldDB" id="A0AAU9DLW4"/>
<evidence type="ECO:0000313" key="10">
    <source>
        <dbReference type="EMBL" id="BDR55838.1"/>
    </source>
</evidence>
<comment type="similarity">
    <text evidence="3">Belongs to the phosphate acetyltransferase and butyryltransferase family.</text>
</comment>
<dbReference type="InterPro" id="IPR012147">
    <property type="entry name" value="P_Ac_Bu_trans"/>
</dbReference>
<dbReference type="InterPro" id="IPR004614">
    <property type="entry name" value="P_AcTrfase"/>
</dbReference>
<dbReference type="Gene3D" id="3.40.50.10950">
    <property type="match status" value="1"/>
</dbReference>
<dbReference type="Proteomes" id="UP001321804">
    <property type="component" value="Chromosome"/>
</dbReference>
<dbReference type="RefSeq" id="WP_317697482.1">
    <property type="nucleotide sequence ID" value="NZ_AP026801.1"/>
</dbReference>
<keyword evidence="6" id="KW-0808">Transferase</keyword>
<dbReference type="Gene3D" id="3.40.50.10750">
    <property type="entry name" value="Isocitrate/Isopropylmalate dehydrogenase-like"/>
    <property type="match status" value="1"/>
</dbReference>